<evidence type="ECO:0000313" key="3">
    <source>
        <dbReference type="Proteomes" id="UP000320801"/>
    </source>
</evidence>
<dbReference type="Proteomes" id="UP000320801">
    <property type="component" value="Unassembled WGS sequence"/>
</dbReference>
<keyword evidence="3" id="KW-1185">Reference proteome</keyword>
<comment type="caution">
    <text evidence="2">The sequence shown here is derived from an EMBL/GenBank/DDBJ whole genome shotgun (WGS) entry which is preliminary data.</text>
</comment>
<keyword evidence="1" id="KW-0732">Signal</keyword>
<sequence length="112" mass="12394">MKKKLLTFSILPFISLAPVALAVSCSQQSRIKQKEQKYIDLSVNKGIDEGLKLAGVDKNSPEAKKAIEEIKKTNEGFAKVALDAIKQSAKSDDEYEKALDQAIKELEKSNKK</sequence>
<dbReference type="RefSeq" id="WP_141483886.1">
    <property type="nucleotide sequence ID" value="NZ_SMDN01000005.1"/>
</dbReference>
<feature type="chain" id="PRO_5021293241" description="Lipoprotein" evidence="1">
    <location>
        <begin position="23"/>
        <end position="112"/>
    </location>
</feature>
<dbReference type="PROSITE" id="PS51257">
    <property type="entry name" value="PROKAR_LIPOPROTEIN"/>
    <property type="match status" value="1"/>
</dbReference>
<gene>
    <name evidence="2" type="ORF">E1I18_01765</name>
</gene>
<accession>A0A507SR41</accession>
<evidence type="ECO:0008006" key="4">
    <source>
        <dbReference type="Google" id="ProtNLM"/>
    </source>
</evidence>
<name>A0A507SR41_9BACT</name>
<dbReference type="AlphaFoldDB" id="A0A507SR41"/>
<organism evidence="2 3">
    <name type="scientific">Mycoplasmopsis mucosicanis</name>
    <dbReference type="NCBI Taxonomy" id="458208"/>
    <lineage>
        <taxon>Bacteria</taxon>
        <taxon>Bacillati</taxon>
        <taxon>Mycoplasmatota</taxon>
        <taxon>Mycoplasmoidales</taxon>
        <taxon>Metamycoplasmataceae</taxon>
        <taxon>Mycoplasmopsis</taxon>
    </lineage>
</organism>
<evidence type="ECO:0000313" key="2">
    <source>
        <dbReference type="EMBL" id="TQC51613.1"/>
    </source>
</evidence>
<proteinExistence type="predicted"/>
<reference evidence="2 3" key="1">
    <citation type="submission" date="2019-03" db="EMBL/GenBank/DDBJ databases">
        <title>Characterization of a novel Mycoplasma cynos real-time PCR assay.</title>
        <authorList>
            <person name="Tallmadge R.L."/>
            <person name="Mitchell P.K."/>
            <person name="Goodman L."/>
        </authorList>
    </citation>
    <scope>NUCLEOTIDE SEQUENCE [LARGE SCALE GENOMIC DNA]</scope>
    <source>
        <strain evidence="2 3">1642</strain>
    </source>
</reference>
<feature type="signal peptide" evidence="1">
    <location>
        <begin position="1"/>
        <end position="22"/>
    </location>
</feature>
<evidence type="ECO:0000256" key="1">
    <source>
        <dbReference type="SAM" id="SignalP"/>
    </source>
</evidence>
<dbReference type="EMBL" id="SMDN01000005">
    <property type="protein sequence ID" value="TQC51613.1"/>
    <property type="molecule type" value="Genomic_DNA"/>
</dbReference>
<protein>
    <recommendedName>
        <fullName evidence="4">Lipoprotein</fullName>
    </recommendedName>
</protein>
<dbReference type="OrthoDB" id="402388at2"/>